<dbReference type="CDD" id="cd00009">
    <property type="entry name" value="AAA"/>
    <property type="match status" value="1"/>
</dbReference>
<dbReference type="GO" id="GO:0000160">
    <property type="term" value="P:phosphorelay signal transduction system"/>
    <property type="evidence" value="ECO:0007669"/>
    <property type="project" value="InterPro"/>
</dbReference>
<keyword evidence="3" id="KW-0805">Transcription regulation</keyword>
<dbReference type="FunFam" id="3.40.50.300:FF:000006">
    <property type="entry name" value="DNA-binding transcriptional regulator NtrC"/>
    <property type="match status" value="1"/>
</dbReference>
<dbReference type="SMART" id="SM00448">
    <property type="entry name" value="REC"/>
    <property type="match status" value="1"/>
</dbReference>
<dbReference type="EMBL" id="JAAVXB010000008">
    <property type="protein sequence ID" value="NKF23465.1"/>
    <property type="molecule type" value="Genomic_DNA"/>
</dbReference>
<dbReference type="Pfam" id="PF00158">
    <property type="entry name" value="Sigma54_activat"/>
    <property type="match status" value="1"/>
</dbReference>
<dbReference type="InterPro" id="IPR027417">
    <property type="entry name" value="P-loop_NTPase"/>
</dbReference>
<keyword evidence="2" id="KW-0067">ATP-binding</keyword>
<dbReference type="PROSITE" id="PS50045">
    <property type="entry name" value="SIGMA54_INTERACT_4"/>
    <property type="match status" value="1"/>
</dbReference>
<dbReference type="InterPro" id="IPR002078">
    <property type="entry name" value="Sigma_54_int"/>
</dbReference>
<proteinExistence type="predicted"/>
<dbReference type="Gene3D" id="1.10.8.60">
    <property type="match status" value="1"/>
</dbReference>
<dbReference type="PROSITE" id="PS00676">
    <property type="entry name" value="SIGMA54_INTERACT_2"/>
    <property type="match status" value="1"/>
</dbReference>
<evidence type="ECO:0000256" key="2">
    <source>
        <dbReference type="ARBA" id="ARBA00022840"/>
    </source>
</evidence>
<feature type="domain" description="Sigma-54 factor interaction" evidence="8">
    <location>
        <begin position="158"/>
        <end position="385"/>
    </location>
</feature>
<dbReference type="Proteomes" id="UP000653472">
    <property type="component" value="Unassembled WGS sequence"/>
</dbReference>
<evidence type="ECO:0000313" key="10">
    <source>
        <dbReference type="EMBL" id="NKF23465.1"/>
    </source>
</evidence>
<dbReference type="Pfam" id="PF02954">
    <property type="entry name" value="HTH_8"/>
    <property type="match status" value="1"/>
</dbReference>
<dbReference type="InterPro" id="IPR058031">
    <property type="entry name" value="AAA_lid_NorR"/>
</dbReference>
<dbReference type="SMART" id="SM00382">
    <property type="entry name" value="AAA"/>
    <property type="match status" value="1"/>
</dbReference>
<accession>A0A970B7A9</accession>
<evidence type="ECO:0000256" key="4">
    <source>
        <dbReference type="ARBA" id="ARBA00023125"/>
    </source>
</evidence>
<name>A0A970B7A9_9GAMM</name>
<dbReference type="InterPro" id="IPR009057">
    <property type="entry name" value="Homeodomain-like_sf"/>
</dbReference>
<keyword evidence="1" id="KW-0547">Nucleotide-binding</keyword>
<evidence type="ECO:0000259" key="8">
    <source>
        <dbReference type="PROSITE" id="PS50045"/>
    </source>
</evidence>
<feature type="region of interest" description="Disordered" evidence="7">
    <location>
        <begin position="126"/>
        <end position="152"/>
    </location>
</feature>
<evidence type="ECO:0000256" key="6">
    <source>
        <dbReference type="PROSITE-ProRule" id="PRU00169"/>
    </source>
</evidence>
<dbReference type="GO" id="GO:0006355">
    <property type="term" value="P:regulation of DNA-templated transcription"/>
    <property type="evidence" value="ECO:0007669"/>
    <property type="project" value="InterPro"/>
</dbReference>
<dbReference type="SUPFAM" id="SSF46689">
    <property type="entry name" value="Homeodomain-like"/>
    <property type="match status" value="1"/>
</dbReference>
<dbReference type="CDD" id="cd00156">
    <property type="entry name" value="REC"/>
    <property type="match status" value="1"/>
</dbReference>
<dbReference type="PANTHER" id="PTHR32071">
    <property type="entry name" value="TRANSCRIPTIONAL REGULATORY PROTEIN"/>
    <property type="match status" value="1"/>
</dbReference>
<dbReference type="Gene3D" id="3.40.50.2300">
    <property type="match status" value="1"/>
</dbReference>
<feature type="compositionally biased region" description="Low complexity" evidence="7">
    <location>
        <begin position="130"/>
        <end position="152"/>
    </location>
</feature>
<evidence type="ECO:0000313" key="11">
    <source>
        <dbReference type="Proteomes" id="UP000653472"/>
    </source>
</evidence>
<feature type="modified residue" description="4-aspartylphosphate" evidence="6">
    <location>
        <position position="59"/>
    </location>
</feature>
<dbReference type="InterPro" id="IPR025943">
    <property type="entry name" value="Sigma_54_int_dom_ATP-bd_2"/>
</dbReference>
<protein>
    <submittedName>
        <fullName evidence="10">Sigma-54-dependent Fis family transcriptional regulator</fullName>
    </submittedName>
</protein>
<gene>
    <name evidence="10" type="ORF">G7Y82_14190</name>
</gene>
<dbReference type="Gene3D" id="1.10.10.60">
    <property type="entry name" value="Homeodomain-like"/>
    <property type="match status" value="1"/>
</dbReference>
<dbReference type="Pfam" id="PF25601">
    <property type="entry name" value="AAA_lid_14"/>
    <property type="match status" value="1"/>
</dbReference>
<keyword evidence="6" id="KW-0597">Phosphoprotein</keyword>
<dbReference type="GO" id="GO:0005524">
    <property type="term" value="F:ATP binding"/>
    <property type="evidence" value="ECO:0007669"/>
    <property type="project" value="UniProtKB-KW"/>
</dbReference>
<evidence type="ECO:0000256" key="1">
    <source>
        <dbReference type="ARBA" id="ARBA00022741"/>
    </source>
</evidence>
<comment type="caution">
    <text evidence="10">The sequence shown here is derived from an EMBL/GenBank/DDBJ whole genome shotgun (WGS) entry which is preliminary data.</text>
</comment>
<dbReference type="InterPro" id="IPR011006">
    <property type="entry name" value="CheY-like_superfamily"/>
</dbReference>
<sequence>MLDLPTDALSVLWVDDDHELTDGLTDYLRGEGYAVECVLDLASAAACLKARAYDLVLVDLSLPDGSGLTLIRDTPREQAREFVVLTGHGDVKTVLQALRHQVFDYLMKPLELSELRNTLARVRKARDSSRPAAAVEPAPASRPASRAEAPASTAATMMVGRSPAMQRAQGLLDRVAGSEITVLVQGESGTGKEVAARYLHEHSARAAAPFVALNCATVSPNLIASELFGHEKGSFTGAHRQHRGIFERAENGTLFLDEITEMPLDLQATLLRALETGTIVRVGGDREIPVNARVIAATNRDPLRAVESGRFRLDLYYRLQVFPVVLPSLRERSTDLLLLAEYFLETFSGGAAPRSLSADALGALLRHDWPGNVRELRNVIERACLLSTDVIEPEHLLLPEAGPQQIELPRPGPGVVPVIDDAAPIVRLRDAERDLITRTLARHSGNKTRAAADLGISVKTLYNKLKRFEEERA</sequence>
<organism evidence="10 11">
    <name type="scientific">Solimonas marina</name>
    <dbReference type="NCBI Taxonomy" id="2714601"/>
    <lineage>
        <taxon>Bacteria</taxon>
        <taxon>Pseudomonadati</taxon>
        <taxon>Pseudomonadota</taxon>
        <taxon>Gammaproteobacteria</taxon>
        <taxon>Nevskiales</taxon>
        <taxon>Nevskiaceae</taxon>
        <taxon>Solimonas</taxon>
    </lineage>
</organism>
<keyword evidence="5" id="KW-0804">Transcription</keyword>
<evidence type="ECO:0000259" key="9">
    <source>
        <dbReference type="PROSITE" id="PS50110"/>
    </source>
</evidence>
<dbReference type="PROSITE" id="PS50110">
    <property type="entry name" value="RESPONSE_REGULATORY"/>
    <property type="match status" value="1"/>
</dbReference>
<dbReference type="PANTHER" id="PTHR32071:SF117">
    <property type="entry name" value="PTS-DEPENDENT DIHYDROXYACETONE KINASE OPERON REGULATORY PROTEIN-RELATED"/>
    <property type="match status" value="1"/>
</dbReference>
<dbReference type="SUPFAM" id="SSF52540">
    <property type="entry name" value="P-loop containing nucleoside triphosphate hydrolases"/>
    <property type="match status" value="1"/>
</dbReference>
<dbReference type="SUPFAM" id="SSF52172">
    <property type="entry name" value="CheY-like"/>
    <property type="match status" value="1"/>
</dbReference>
<keyword evidence="4" id="KW-0238">DNA-binding</keyword>
<evidence type="ECO:0000256" key="7">
    <source>
        <dbReference type="SAM" id="MobiDB-lite"/>
    </source>
</evidence>
<dbReference type="InterPro" id="IPR002197">
    <property type="entry name" value="HTH_Fis"/>
</dbReference>
<dbReference type="PROSITE" id="PS00688">
    <property type="entry name" value="SIGMA54_INTERACT_3"/>
    <property type="match status" value="1"/>
</dbReference>
<dbReference type="PRINTS" id="PR01590">
    <property type="entry name" value="HTHFIS"/>
</dbReference>
<feature type="domain" description="Response regulatory" evidence="9">
    <location>
        <begin position="10"/>
        <end position="123"/>
    </location>
</feature>
<evidence type="ECO:0000256" key="3">
    <source>
        <dbReference type="ARBA" id="ARBA00023015"/>
    </source>
</evidence>
<dbReference type="AlphaFoldDB" id="A0A970B7A9"/>
<dbReference type="InterPro" id="IPR025944">
    <property type="entry name" value="Sigma_54_int_dom_CS"/>
</dbReference>
<dbReference type="Gene3D" id="3.40.50.300">
    <property type="entry name" value="P-loop containing nucleotide triphosphate hydrolases"/>
    <property type="match status" value="1"/>
</dbReference>
<dbReference type="Pfam" id="PF00072">
    <property type="entry name" value="Response_reg"/>
    <property type="match status" value="1"/>
</dbReference>
<evidence type="ECO:0000256" key="5">
    <source>
        <dbReference type="ARBA" id="ARBA00023163"/>
    </source>
</evidence>
<dbReference type="RefSeq" id="WP_168148791.1">
    <property type="nucleotide sequence ID" value="NZ_JAAVXB010000008.1"/>
</dbReference>
<dbReference type="InterPro" id="IPR001789">
    <property type="entry name" value="Sig_transdc_resp-reg_receiver"/>
</dbReference>
<dbReference type="GO" id="GO:0043565">
    <property type="term" value="F:sequence-specific DNA binding"/>
    <property type="evidence" value="ECO:0007669"/>
    <property type="project" value="InterPro"/>
</dbReference>
<keyword evidence="11" id="KW-1185">Reference proteome</keyword>
<dbReference type="InterPro" id="IPR003593">
    <property type="entry name" value="AAA+_ATPase"/>
</dbReference>
<reference evidence="10" key="1">
    <citation type="submission" date="2020-03" db="EMBL/GenBank/DDBJ databases">
        <title>Solimonas marina sp. nov., isolated from deep seawater of the Pacific Ocean.</title>
        <authorList>
            <person name="Liu X."/>
            <person name="Lai Q."/>
            <person name="Sun F."/>
            <person name="Gai Y."/>
            <person name="Li G."/>
            <person name="Shao Z."/>
        </authorList>
    </citation>
    <scope>NUCLEOTIDE SEQUENCE</scope>
    <source>
        <strain evidence="10">C16B3</strain>
    </source>
</reference>